<evidence type="ECO:0000313" key="8">
    <source>
        <dbReference type="Proteomes" id="UP000291469"/>
    </source>
</evidence>
<evidence type="ECO:0000259" key="6">
    <source>
        <dbReference type="SMART" id="SM00829"/>
    </source>
</evidence>
<protein>
    <recommendedName>
        <fullName evidence="6">Enoyl reductase (ER) domain-containing protein</fullName>
    </recommendedName>
</protein>
<dbReference type="PANTHER" id="PTHR43401:SF2">
    <property type="entry name" value="L-THREONINE 3-DEHYDROGENASE"/>
    <property type="match status" value="1"/>
</dbReference>
<dbReference type="InterPro" id="IPR050129">
    <property type="entry name" value="Zn_alcohol_dh"/>
</dbReference>
<dbReference type="OrthoDB" id="9797931at2"/>
<gene>
    <name evidence="7" type="ORF">ER308_02590</name>
</gene>
<name>A0A411YBF9_9ACTN</name>
<dbReference type="Gene3D" id="3.40.50.720">
    <property type="entry name" value="NAD(P)-binding Rossmann-like Domain"/>
    <property type="match status" value="1"/>
</dbReference>
<feature type="domain" description="Enoyl reductase (ER)" evidence="6">
    <location>
        <begin position="55"/>
        <end position="389"/>
    </location>
</feature>
<dbReference type="PANTHER" id="PTHR43401">
    <property type="entry name" value="L-THREONINE 3-DEHYDROGENASE"/>
    <property type="match status" value="1"/>
</dbReference>
<accession>A0A411YBF9</accession>
<dbReference type="Gene3D" id="3.90.180.10">
    <property type="entry name" value="Medium-chain alcohol dehydrogenases, catalytic domain"/>
    <property type="match status" value="1"/>
</dbReference>
<dbReference type="Pfam" id="PF08240">
    <property type="entry name" value="ADH_N"/>
    <property type="match status" value="1"/>
</dbReference>
<keyword evidence="8" id="KW-1185">Reference proteome</keyword>
<dbReference type="InterPro" id="IPR013154">
    <property type="entry name" value="ADH-like_N"/>
</dbReference>
<dbReference type="AlphaFoldDB" id="A0A411YBF9"/>
<dbReference type="InterPro" id="IPR020843">
    <property type="entry name" value="ER"/>
</dbReference>
<feature type="region of interest" description="Disordered" evidence="5">
    <location>
        <begin position="1"/>
        <end position="26"/>
    </location>
</feature>
<organism evidence="7 8">
    <name type="scientific">Egibacter rhizosphaerae</name>
    <dbReference type="NCBI Taxonomy" id="1670831"/>
    <lineage>
        <taxon>Bacteria</taxon>
        <taxon>Bacillati</taxon>
        <taxon>Actinomycetota</taxon>
        <taxon>Nitriliruptoria</taxon>
        <taxon>Egibacterales</taxon>
        <taxon>Egibacteraceae</taxon>
        <taxon>Egibacter</taxon>
    </lineage>
</organism>
<dbReference type="InterPro" id="IPR036291">
    <property type="entry name" value="NAD(P)-bd_dom_sf"/>
</dbReference>
<dbReference type="InterPro" id="IPR011032">
    <property type="entry name" value="GroES-like_sf"/>
</dbReference>
<evidence type="ECO:0000256" key="5">
    <source>
        <dbReference type="SAM" id="MobiDB-lite"/>
    </source>
</evidence>
<dbReference type="Proteomes" id="UP000291469">
    <property type="component" value="Chromosome"/>
</dbReference>
<dbReference type="SUPFAM" id="SSF51735">
    <property type="entry name" value="NAD(P)-binding Rossmann-fold domains"/>
    <property type="match status" value="1"/>
</dbReference>
<evidence type="ECO:0000313" key="7">
    <source>
        <dbReference type="EMBL" id="QBI18561.1"/>
    </source>
</evidence>
<evidence type="ECO:0000256" key="3">
    <source>
        <dbReference type="ARBA" id="ARBA00023002"/>
    </source>
</evidence>
<dbReference type="SUPFAM" id="SSF50129">
    <property type="entry name" value="GroES-like"/>
    <property type="match status" value="1"/>
</dbReference>
<dbReference type="GO" id="GO:0008270">
    <property type="term" value="F:zinc ion binding"/>
    <property type="evidence" value="ECO:0007669"/>
    <property type="project" value="InterPro"/>
</dbReference>
<dbReference type="KEGG" id="erz:ER308_02590"/>
<dbReference type="Pfam" id="PF00107">
    <property type="entry name" value="ADH_zinc_N"/>
    <property type="match status" value="1"/>
</dbReference>
<dbReference type="InterPro" id="IPR002328">
    <property type="entry name" value="ADH_Zn_CS"/>
</dbReference>
<evidence type="ECO:0000256" key="1">
    <source>
        <dbReference type="ARBA" id="ARBA00022723"/>
    </source>
</evidence>
<dbReference type="PROSITE" id="PS00059">
    <property type="entry name" value="ADH_ZINC"/>
    <property type="match status" value="1"/>
</dbReference>
<evidence type="ECO:0000256" key="4">
    <source>
        <dbReference type="RuleBase" id="RU361277"/>
    </source>
</evidence>
<comment type="cofactor">
    <cofactor evidence="4">
        <name>Zn(2+)</name>
        <dbReference type="ChEBI" id="CHEBI:29105"/>
    </cofactor>
</comment>
<feature type="compositionally biased region" description="Basic and acidic residues" evidence="5">
    <location>
        <begin position="7"/>
        <end position="26"/>
    </location>
</feature>
<dbReference type="InterPro" id="IPR013149">
    <property type="entry name" value="ADH-like_C"/>
</dbReference>
<keyword evidence="2 4" id="KW-0862">Zinc</keyword>
<proteinExistence type="inferred from homology"/>
<reference evidence="7 8" key="1">
    <citation type="submission" date="2019-01" db="EMBL/GenBank/DDBJ databases">
        <title>Egibacter rhizosphaerae EGI 80759T.</title>
        <authorList>
            <person name="Chen D.-D."/>
            <person name="Tian Y."/>
            <person name="Jiao J.-Y."/>
            <person name="Zhang X.-T."/>
            <person name="Zhang Y.-G."/>
            <person name="Zhang Y."/>
            <person name="Xiao M."/>
            <person name="Shu W.-S."/>
            <person name="Li W.-J."/>
        </authorList>
    </citation>
    <scope>NUCLEOTIDE SEQUENCE [LARGE SCALE GENOMIC DNA]</scope>
    <source>
        <strain evidence="7 8">EGI 80759</strain>
    </source>
</reference>
<dbReference type="SMART" id="SM00829">
    <property type="entry name" value="PKS_ER"/>
    <property type="match status" value="1"/>
</dbReference>
<evidence type="ECO:0000256" key="2">
    <source>
        <dbReference type="ARBA" id="ARBA00022833"/>
    </source>
</evidence>
<keyword evidence="3" id="KW-0560">Oxidoreductase</keyword>
<comment type="similarity">
    <text evidence="4">Belongs to the zinc-containing alcohol dehydrogenase family.</text>
</comment>
<sequence>MRGATSPDRRSRSTADGSRRDRRLVAECPPVERESACTGCRRRERNGDSLMEAFGKLAPEAWNLGRRDVAEPRPSAGDALVRVAACGICGSDLHAAASDPGFEWISPPVTLGHEFAGVVEAVGPEASGIEAGQHVVATSIQGCLRCDTCRAGTTNLCADRRIVGLSYDGGLAELTVLPAAQLVPLPADLPLRTAALVEPLSVAVRATRVHTRIVPGDRVVVSGPGPIGLFSAQLAARAGAEVVVLGVEQDRSRRLALAERFGLRTATVGEGIDTRVSEALDGPPDGWIEASGAGAALLDALSTVRRGGALTLVALYGGEVAVNPTFAVRRELTFSCSYASVREDYVRAVNLLRRGAIEIDGLADPFPLGRAHDAFEAARSGEVVKPLVVVDDALARGQPVDTNTTAPLA</sequence>
<keyword evidence="1 4" id="KW-0479">Metal-binding</keyword>
<dbReference type="GO" id="GO:0016491">
    <property type="term" value="F:oxidoreductase activity"/>
    <property type="evidence" value="ECO:0007669"/>
    <property type="project" value="UniProtKB-KW"/>
</dbReference>
<dbReference type="EMBL" id="CP036402">
    <property type="protein sequence ID" value="QBI18561.1"/>
    <property type="molecule type" value="Genomic_DNA"/>
</dbReference>